<dbReference type="RefSeq" id="WP_143379729.1">
    <property type="nucleotide sequence ID" value="NZ_CP041637.1"/>
</dbReference>
<sequence>MKKVFSLLCILIVSYTYAQDYKFGKISKEELKETVNPEDPNAHATILYLNENVYFQYSPNEGFIVVKEVQKRIKIYDKEGVDWATEIVPFYDNGSSTIEELSELKGYTYYLKDGKIEKDKLDKDNVFKEETNQYWGQLKFTMPNITDGCIVEFKYRKESPYIALDDVDFQYDIPVKKLEFNARIPEYFYFNKYFNPKAKYVVKISESSRNRVEQINSKQRSGGSGFTNSQTSFDSSKWEFREHEYIADLENIPALVEEPFVDNMDVYRATVKWEYAMYKGPDNSIKNYSTDWESVTKTIYDHSSFGGQLSKTGYFEKDIDALLANVTNSEKRMSLIFNFVKSKVAWNEYLGNYAENGVKKAYKEGTGNVGDINLMLTAILRYAGFNANPVLISTKSNGIPIYPTRNGFNYIICAIKVTDNLILLDATDRFALPNVLPSRAINWQGRIIREQGSSAWVDLMHPASGLENYTLQCKINPDLSAEGRVFVKKQNSSAMKFRSKYNNIGEDERLRDLEEGKGEIEISNLQVRHEEEINNPTIQYSFSYTLNNAVEAIGDKLYISPMLFYATTENTFKQEKRNYPLEFTYPNTYNYNVSIILPEGYTVESLPESTKVQFNGNEGVFTFISSHSGNMVVIKSVFEINNTFVLPNDYDQFKQYFAMIVEKETEKMVLVKS</sequence>
<organism evidence="4 5">
    <name type="scientific">Formosa sediminum</name>
    <dbReference type="NCBI Taxonomy" id="2594004"/>
    <lineage>
        <taxon>Bacteria</taxon>
        <taxon>Pseudomonadati</taxon>
        <taxon>Bacteroidota</taxon>
        <taxon>Flavobacteriia</taxon>
        <taxon>Flavobacteriales</taxon>
        <taxon>Flavobacteriaceae</taxon>
        <taxon>Formosa</taxon>
    </lineage>
</organism>
<dbReference type="Pfam" id="PF12969">
    <property type="entry name" value="DUF3857"/>
    <property type="match status" value="1"/>
</dbReference>
<dbReference type="EMBL" id="CP041637">
    <property type="protein sequence ID" value="QDO92820.1"/>
    <property type="molecule type" value="Genomic_DNA"/>
</dbReference>
<keyword evidence="2" id="KW-0732">Signal</keyword>
<dbReference type="Gene3D" id="2.60.120.1130">
    <property type="match status" value="1"/>
</dbReference>
<accession>A0A516GN87</accession>
<evidence type="ECO:0000256" key="1">
    <source>
        <dbReference type="SAM" id="MobiDB-lite"/>
    </source>
</evidence>
<dbReference type="AlphaFoldDB" id="A0A516GN87"/>
<dbReference type="Gene3D" id="2.60.40.3140">
    <property type="match status" value="1"/>
</dbReference>
<evidence type="ECO:0000313" key="4">
    <source>
        <dbReference type="EMBL" id="QDO92820.1"/>
    </source>
</evidence>
<gene>
    <name evidence="4" type="ORF">FNB79_02120</name>
</gene>
<dbReference type="Gene3D" id="3.10.620.30">
    <property type="match status" value="1"/>
</dbReference>
<evidence type="ECO:0000313" key="5">
    <source>
        <dbReference type="Proteomes" id="UP000319209"/>
    </source>
</evidence>
<feature type="region of interest" description="Disordered" evidence="1">
    <location>
        <begin position="212"/>
        <end position="232"/>
    </location>
</feature>
<keyword evidence="5" id="KW-1185">Reference proteome</keyword>
<feature type="domain" description="DUF3857" evidence="3">
    <location>
        <begin position="67"/>
        <end position="199"/>
    </location>
</feature>
<name>A0A516GN87_9FLAO</name>
<proteinExistence type="predicted"/>
<feature type="signal peptide" evidence="2">
    <location>
        <begin position="1"/>
        <end position="18"/>
    </location>
</feature>
<feature type="compositionally biased region" description="Polar residues" evidence="1">
    <location>
        <begin position="213"/>
        <end position="232"/>
    </location>
</feature>
<evidence type="ECO:0000256" key="2">
    <source>
        <dbReference type="SAM" id="SignalP"/>
    </source>
</evidence>
<dbReference type="InterPro" id="IPR024618">
    <property type="entry name" value="DUF3857"/>
</dbReference>
<dbReference type="Proteomes" id="UP000319209">
    <property type="component" value="Chromosome"/>
</dbReference>
<feature type="chain" id="PRO_5021698747" evidence="2">
    <location>
        <begin position="19"/>
        <end position="673"/>
    </location>
</feature>
<evidence type="ECO:0000259" key="3">
    <source>
        <dbReference type="Pfam" id="PF12969"/>
    </source>
</evidence>
<reference evidence="4 5" key="1">
    <citation type="submission" date="2019-07" db="EMBL/GenBank/DDBJ databases">
        <title>Genome sequencing for Formosa sp. PS13.</title>
        <authorList>
            <person name="Park S.-J."/>
        </authorList>
    </citation>
    <scope>NUCLEOTIDE SEQUENCE [LARGE SCALE GENOMIC DNA]</scope>
    <source>
        <strain evidence="4 5">PS13</strain>
    </source>
</reference>
<protein>
    <submittedName>
        <fullName evidence="4">DUF3857 domain-containing protein</fullName>
    </submittedName>
</protein>
<dbReference type="OrthoDB" id="98874at2"/>
<dbReference type="KEGG" id="fop:FNB79_02120"/>